<dbReference type="InterPro" id="IPR036736">
    <property type="entry name" value="ACP-like_sf"/>
</dbReference>
<dbReference type="InterPro" id="IPR044813">
    <property type="entry name" value="ACP_chloroplastic"/>
</dbReference>
<reference evidence="14" key="2">
    <citation type="submission" date="2017-06" db="EMBL/GenBank/DDBJ databases">
        <title>WGS assembly of Brachypodium distachyon.</title>
        <authorList>
            <consortium name="The International Brachypodium Initiative"/>
            <person name="Lucas S."/>
            <person name="Harmon-Smith M."/>
            <person name="Lail K."/>
            <person name="Tice H."/>
            <person name="Grimwood J."/>
            <person name="Bruce D."/>
            <person name="Barry K."/>
            <person name="Shu S."/>
            <person name="Lindquist E."/>
            <person name="Wang M."/>
            <person name="Pitluck S."/>
            <person name="Vogel J.P."/>
            <person name="Garvin D.F."/>
            <person name="Mockler T.C."/>
            <person name="Schmutz J."/>
            <person name="Rokhsar D."/>
            <person name="Bevan M.W."/>
        </authorList>
    </citation>
    <scope>NUCLEOTIDE SEQUENCE</scope>
    <source>
        <strain evidence="14">Bd21</strain>
    </source>
</reference>
<dbReference type="NCBIfam" id="TIGR00517">
    <property type="entry name" value="acyl_carrier"/>
    <property type="match status" value="1"/>
</dbReference>
<dbReference type="PANTHER" id="PTHR46153">
    <property type="entry name" value="ACYL CARRIER PROTEIN"/>
    <property type="match status" value="1"/>
</dbReference>
<proteinExistence type="inferred from homology"/>
<organism evidence="15">
    <name type="scientific">Brachypodium distachyon</name>
    <name type="common">Purple false brome</name>
    <name type="synonym">Trachynia distachya</name>
    <dbReference type="NCBI Taxonomy" id="15368"/>
    <lineage>
        <taxon>Eukaryota</taxon>
        <taxon>Viridiplantae</taxon>
        <taxon>Streptophyta</taxon>
        <taxon>Embryophyta</taxon>
        <taxon>Tracheophyta</taxon>
        <taxon>Spermatophyta</taxon>
        <taxon>Magnoliopsida</taxon>
        <taxon>Liliopsida</taxon>
        <taxon>Poales</taxon>
        <taxon>Poaceae</taxon>
        <taxon>BOP clade</taxon>
        <taxon>Pooideae</taxon>
        <taxon>Stipodae</taxon>
        <taxon>Brachypodieae</taxon>
        <taxon>Brachypodium</taxon>
    </lineage>
</organism>
<comment type="function">
    <text evidence="12">Carrier of the growing fatty acid chain in fatty acid biosynthesis.</text>
</comment>
<dbReference type="KEGG" id="bdi:100837613"/>
<evidence type="ECO:0000313" key="15">
    <source>
        <dbReference type="EnsemblPlants" id="KQJ88444"/>
    </source>
</evidence>
<accession>I1ILK0</accession>
<keyword evidence="10" id="KW-0443">Lipid metabolism</keyword>
<dbReference type="Gene3D" id="1.10.1200.10">
    <property type="entry name" value="ACP-like"/>
    <property type="match status" value="1"/>
</dbReference>
<evidence type="ECO:0000256" key="11">
    <source>
        <dbReference type="ARBA" id="ARBA00023160"/>
    </source>
</evidence>
<gene>
    <name evidence="15" type="primary">LOC100837613</name>
    <name evidence="14" type="ORF">BRADI_4g18170v3</name>
</gene>
<comment type="subcellular location">
    <subcellularLocation>
        <location evidence="1">Plastid</location>
        <location evidence="1">Chloroplast</location>
    </subcellularLocation>
</comment>
<dbReference type="eggNOG" id="KOG1748">
    <property type="taxonomic scope" value="Eukaryota"/>
</dbReference>
<dbReference type="Proteomes" id="UP000008810">
    <property type="component" value="Chromosome 4"/>
</dbReference>
<dbReference type="InterPro" id="IPR003231">
    <property type="entry name" value="ACP"/>
</dbReference>
<evidence type="ECO:0000256" key="5">
    <source>
        <dbReference type="ARBA" id="ARBA00022528"/>
    </source>
</evidence>
<keyword evidence="6" id="KW-0597">Phosphoprotein</keyword>
<dbReference type="HOGENOM" id="CLU_108696_1_1_1"/>
<dbReference type="PROSITE" id="PS00012">
    <property type="entry name" value="PHOSPHOPANTETHEINE"/>
    <property type="match status" value="1"/>
</dbReference>
<evidence type="ECO:0000256" key="8">
    <source>
        <dbReference type="ARBA" id="ARBA00022832"/>
    </source>
</evidence>
<evidence type="ECO:0000256" key="12">
    <source>
        <dbReference type="RuleBase" id="RU000722"/>
    </source>
</evidence>
<dbReference type="FunCoup" id="I1ILK0">
    <property type="interactions" value="123"/>
</dbReference>
<dbReference type="GO" id="GO:0009507">
    <property type="term" value="C:chloroplast"/>
    <property type="evidence" value="ECO:0007669"/>
    <property type="project" value="UniProtKB-SubCell"/>
</dbReference>
<dbReference type="Gramene" id="KQJ88444">
    <property type="protein sequence ID" value="KQJ88444"/>
    <property type="gene ID" value="BRADI_4g18170v3"/>
</dbReference>
<name>I1ILK0_BRADI</name>
<reference evidence="14 15" key="1">
    <citation type="journal article" date="2010" name="Nature">
        <title>Genome sequencing and analysis of the model grass Brachypodium distachyon.</title>
        <authorList>
            <consortium name="International Brachypodium Initiative"/>
        </authorList>
    </citation>
    <scope>NUCLEOTIDE SEQUENCE [LARGE SCALE GENOMIC DNA]</scope>
    <source>
        <strain evidence="14 15">Bd21</strain>
    </source>
</reference>
<dbReference type="HAMAP" id="MF_01217">
    <property type="entry name" value="Acyl_carrier"/>
    <property type="match status" value="1"/>
</dbReference>
<evidence type="ECO:0000259" key="13">
    <source>
        <dbReference type="PROSITE" id="PS50075"/>
    </source>
</evidence>
<comment type="similarity">
    <text evidence="2">Belongs to the acyl carrier protein (ACP) family.</text>
</comment>
<keyword evidence="4 12" id="KW-0444">Lipid biosynthesis</keyword>
<dbReference type="OrthoDB" id="448946at2759"/>
<evidence type="ECO:0000256" key="2">
    <source>
        <dbReference type="ARBA" id="ARBA00010930"/>
    </source>
</evidence>
<dbReference type="EMBL" id="CM000883">
    <property type="protein sequence ID" value="KQJ88444.1"/>
    <property type="molecule type" value="Genomic_DNA"/>
</dbReference>
<dbReference type="Pfam" id="PF00550">
    <property type="entry name" value="PP-binding"/>
    <property type="match status" value="1"/>
</dbReference>
<keyword evidence="5" id="KW-0150">Chloroplast</keyword>
<evidence type="ECO:0000313" key="14">
    <source>
        <dbReference type="EMBL" id="KQJ88444.1"/>
    </source>
</evidence>
<keyword evidence="11 12" id="KW-0275">Fatty acid biosynthesis</keyword>
<dbReference type="EnsemblPlants" id="KQJ88444">
    <property type="protein sequence ID" value="KQJ88444"/>
    <property type="gene ID" value="BRADI_4g18170v3"/>
</dbReference>
<feature type="domain" description="Carrier" evidence="13">
    <location>
        <begin position="59"/>
        <end position="134"/>
    </location>
</feature>
<evidence type="ECO:0000256" key="10">
    <source>
        <dbReference type="ARBA" id="ARBA00023098"/>
    </source>
</evidence>
<dbReference type="PROSITE" id="PS50075">
    <property type="entry name" value="CARRIER"/>
    <property type="match status" value="1"/>
</dbReference>
<evidence type="ECO:0000256" key="7">
    <source>
        <dbReference type="ARBA" id="ARBA00022640"/>
    </source>
</evidence>
<dbReference type="SUPFAM" id="SSF47336">
    <property type="entry name" value="ACP-like"/>
    <property type="match status" value="1"/>
</dbReference>
<dbReference type="ExpressionAtlas" id="I1ILK0">
    <property type="expression patterns" value="baseline"/>
</dbReference>
<evidence type="ECO:0000256" key="6">
    <source>
        <dbReference type="ARBA" id="ARBA00022553"/>
    </source>
</evidence>
<keyword evidence="16" id="KW-1185">Reference proteome</keyword>
<evidence type="ECO:0000313" key="16">
    <source>
        <dbReference type="Proteomes" id="UP000008810"/>
    </source>
</evidence>
<dbReference type="GeneID" id="100837613"/>
<dbReference type="PANTHER" id="PTHR46153:SF11">
    <property type="entry name" value="ACYL CARRIER PROTEIN 4, CHLOROPLASTIC"/>
    <property type="match status" value="1"/>
</dbReference>
<dbReference type="OMA" id="VCCAAKA"/>
<dbReference type="AlphaFoldDB" id="I1ILK0"/>
<evidence type="ECO:0000256" key="3">
    <source>
        <dbReference type="ARBA" id="ARBA00022450"/>
    </source>
</evidence>
<evidence type="ECO:0000256" key="1">
    <source>
        <dbReference type="ARBA" id="ARBA00004229"/>
    </source>
</evidence>
<keyword evidence="8" id="KW-0276">Fatty acid metabolism</keyword>
<evidence type="ECO:0000256" key="9">
    <source>
        <dbReference type="ARBA" id="ARBA00022946"/>
    </source>
</evidence>
<dbReference type="InterPro" id="IPR009081">
    <property type="entry name" value="PP-bd_ACP"/>
</dbReference>
<keyword evidence="9" id="KW-0809">Transit peptide</keyword>
<reference evidence="15" key="3">
    <citation type="submission" date="2018-08" db="UniProtKB">
        <authorList>
            <consortium name="EnsemblPlants"/>
        </authorList>
    </citation>
    <scope>IDENTIFICATION</scope>
    <source>
        <strain evidence="15">cv. Bd21</strain>
    </source>
</reference>
<sequence>MAAPSSAISAKFGCAALPSLSLKGSRIVGRKNLISMGTTRRGLVSQRSPRFRVFCAAKPEMVSKVMGIVKQQLALSDDATLTPESKFADLGADSLDTVEIVMALEEEFKITVEEDNAQNITSIQEAADLIDKLVGEEGKAA</sequence>
<protein>
    <recommendedName>
        <fullName evidence="12">Acyl carrier protein</fullName>
    </recommendedName>
</protein>
<dbReference type="STRING" id="15368.I1ILK0"/>
<dbReference type="GO" id="GO:0000036">
    <property type="term" value="F:acyl carrier activity"/>
    <property type="evidence" value="ECO:0007669"/>
    <property type="project" value="InterPro"/>
</dbReference>
<dbReference type="RefSeq" id="XP_003577535.1">
    <property type="nucleotide sequence ID" value="XM_003577487.4"/>
</dbReference>
<keyword evidence="7" id="KW-0934">Plastid</keyword>
<dbReference type="InterPro" id="IPR006162">
    <property type="entry name" value="Ppantetheine_attach_site"/>
</dbReference>
<keyword evidence="3 12" id="KW-0596">Phosphopantetheine</keyword>
<evidence type="ECO:0000256" key="4">
    <source>
        <dbReference type="ARBA" id="ARBA00022516"/>
    </source>
</evidence>